<dbReference type="AlphaFoldDB" id="A0AAW0Q5K2"/>
<feature type="compositionally biased region" description="Polar residues" evidence="1">
    <location>
        <begin position="739"/>
        <end position="748"/>
    </location>
</feature>
<dbReference type="EMBL" id="JAQQWP010000011">
    <property type="protein sequence ID" value="KAK8095911.1"/>
    <property type="molecule type" value="Genomic_DNA"/>
</dbReference>
<feature type="compositionally biased region" description="Low complexity" evidence="1">
    <location>
        <begin position="987"/>
        <end position="1006"/>
    </location>
</feature>
<feature type="compositionally biased region" description="Pro residues" evidence="1">
    <location>
        <begin position="145"/>
        <end position="159"/>
    </location>
</feature>
<feature type="compositionally biased region" description="Low complexity" evidence="1">
    <location>
        <begin position="64"/>
        <end position="86"/>
    </location>
</feature>
<feature type="region of interest" description="Disordered" evidence="1">
    <location>
        <begin position="938"/>
        <end position="1014"/>
    </location>
</feature>
<feature type="compositionally biased region" description="Polar residues" evidence="1">
    <location>
        <begin position="213"/>
        <end position="228"/>
    </location>
</feature>
<feature type="region of interest" description="Disordered" evidence="1">
    <location>
        <begin position="1"/>
        <end position="20"/>
    </location>
</feature>
<feature type="compositionally biased region" description="Low complexity" evidence="1">
    <location>
        <begin position="562"/>
        <end position="578"/>
    </location>
</feature>
<feature type="region of interest" description="Disordered" evidence="1">
    <location>
        <begin position="1079"/>
        <end position="1129"/>
    </location>
</feature>
<feature type="region of interest" description="Disordered" evidence="1">
    <location>
        <begin position="728"/>
        <end position="756"/>
    </location>
</feature>
<accession>A0AAW0Q5K2</accession>
<feature type="compositionally biased region" description="Polar residues" evidence="1">
    <location>
        <begin position="1"/>
        <end position="12"/>
    </location>
</feature>
<feature type="region of interest" description="Disordered" evidence="1">
    <location>
        <begin position="403"/>
        <end position="460"/>
    </location>
</feature>
<feature type="compositionally biased region" description="Polar residues" evidence="1">
    <location>
        <begin position="1085"/>
        <end position="1101"/>
    </location>
</feature>
<feature type="compositionally biased region" description="Low complexity" evidence="1">
    <location>
        <begin position="487"/>
        <end position="504"/>
    </location>
</feature>
<feature type="compositionally biased region" description="Polar residues" evidence="1">
    <location>
        <begin position="409"/>
        <end position="422"/>
    </location>
</feature>
<keyword evidence="3" id="KW-1185">Reference proteome</keyword>
<feature type="compositionally biased region" description="Basic and acidic residues" evidence="1">
    <location>
        <begin position="645"/>
        <end position="661"/>
    </location>
</feature>
<feature type="compositionally biased region" description="Polar residues" evidence="1">
    <location>
        <begin position="181"/>
        <end position="197"/>
    </location>
</feature>
<feature type="region of interest" description="Disordered" evidence="1">
    <location>
        <begin position="1043"/>
        <end position="1065"/>
    </location>
</feature>
<feature type="compositionally biased region" description="Low complexity" evidence="1">
    <location>
        <begin position="598"/>
        <end position="610"/>
    </location>
</feature>
<feature type="compositionally biased region" description="Basic residues" evidence="1">
    <location>
        <begin position="285"/>
        <end position="299"/>
    </location>
</feature>
<feature type="region of interest" description="Disordered" evidence="1">
    <location>
        <begin position="479"/>
        <end position="669"/>
    </location>
</feature>
<evidence type="ECO:0000256" key="1">
    <source>
        <dbReference type="SAM" id="MobiDB-lite"/>
    </source>
</evidence>
<dbReference type="Proteomes" id="UP001392437">
    <property type="component" value="Unassembled WGS sequence"/>
</dbReference>
<feature type="compositionally biased region" description="Basic and acidic residues" evidence="1">
    <location>
        <begin position="513"/>
        <end position="524"/>
    </location>
</feature>
<name>A0AAW0Q5K2_9PEZI</name>
<feature type="region of interest" description="Disordered" evidence="1">
    <location>
        <begin position="25"/>
        <end position="371"/>
    </location>
</feature>
<feature type="region of interest" description="Disordered" evidence="1">
    <location>
        <begin position="891"/>
        <end position="926"/>
    </location>
</feature>
<gene>
    <name evidence="2" type="ORF">PG999_013933</name>
</gene>
<reference evidence="2 3" key="1">
    <citation type="submission" date="2023-01" db="EMBL/GenBank/DDBJ databases">
        <title>Analysis of 21 Apiospora genomes using comparative genomics revels a genus with tremendous synthesis potential of carbohydrate active enzymes and secondary metabolites.</title>
        <authorList>
            <person name="Sorensen T."/>
        </authorList>
    </citation>
    <scope>NUCLEOTIDE SEQUENCE [LARGE SCALE GENOMIC DNA]</scope>
    <source>
        <strain evidence="2 3">CBS 117206</strain>
    </source>
</reference>
<proteinExistence type="predicted"/>
<comment type="caution">
    <text evidence="2">The sequence shown here is derived from an EMBL/GenBank/DDBJ whole genome shotgun (WGS) entry which is preliminary data.</text>
</comment>
<organism evidence="2 3">
    <name type="scientific">Apiospora kogelbergensis</name>
    <dbReference type="NCBI Taxonomy" id="1337665"/>
    <lineage>
        <taxon>Eukaryota</taxon>
        <taxon>Fungi</taxon>
        <taxon>Dikarya</taxon>
        <taxon>Ascomycota</taxon>
        <taxon>Pezizomycotina</taxon>
        <taxon>Sordariomycetes</taxon>
        <taxon>Xylariomycetidae</taxon>
        <taxon>Amphisphaeriales</taxon>
        <taxon>Apiosporaceae</taxon>
        <taxon>Apiospora</taxon>
    </lineage>
</organism>
<evidence type="ECO:0000313" key="3">
    <source>
        <dbReference type="Proteomes" id="UP001392437"/>
    </source>
</evidence>
<protein>
    <submittedName>
        <fullName evidence="2">Uncharacterized protein</fullName>
    </submittedName>
</protein>
<feature type="compositionally biased region" description="Polar residues" evidence="1">
    <location>
        <begin position="438"/>
        <end position="455"/>
    </location>
</feature>
<evidence type="ECO:0000313" key="2">
    <source>
        <dbReference type="EMBL" id="KAK8095911.1"/>
    </source>
</evidence>
<feature type="compositionally biased region" description="Basic and acidic residues" evidence="1">
    <location>
        <begin position="1053"/>
        <end position="1065"/>
    </location>
</feature>
<feature type="compositionally biased region" description="Polar residues" evidence="1">
    <location>
        <begin position="134"/>
        <end position="144"/>
    </location>
</feature>
<sequence length="1129" mass="123909">MLASTETMSPPTQAGLYFDPPVLERAPFTTGLKPQPSLKKHKVLPRPKQSPLSVNPKPTPHPLSVDTTLSSVSSSSSRSGTTTSTSPAPSRRDVRVASGPDPPPTPPAHSRTSSSGHSVQPPSPTHVETPVKNVASNPDAQKTPGTPPNQRSPPTPDVTPPQQARRPKAFRPSLADRMPSKATNDSRNSSFTTARETPSSDEDEKATLRKVSSGRTSSQNTVRQVSDQRNNKKTQEIGLGLGLESDDNTTPTPESKQKGFAFDKGWGSGGEVEQEWDANLNRNVTVRKRRKSPNKNKSKDRHDKPVEVVEDELVTPTNATKALRTMPLHQRMHVASSPPRESAAKDSTRWAAPSASASSVGTDVKRFSGMSSKSTVSTVVEAILVEAPPQRRKTLRHVKKQLALRDSGSDVSQASSAANSTVLEESSRRLRPRGRPSTARTDSLASTGTTNSLSSRKARRDIIKNGGIPVVVIPDRKASVKGAATPSLRSTSSRRSQRSNSLGSVPLSGMSTTKDRTPVFDRPTRRSRAMSESDGSLPGDQRTIDYPPIVPIRSSSLSAPTSRNGSVASSRAGSRSGSLTSESLKAHNTFVQDEQQRQRQQQQQLHQALQKPPRVKVERAPSVEYVPAESDFRDERQLQPAPSAESHRDAHDQRSLVDHNGDPFFGKRLTTQNTPFSIASVETNGTHSAAEVSEAMAVNIYPHQNRSVVMVDHTSKILDANSLQTGNFLGDQDGPLESEQPNTTTTASDGVPVTPPQPIFTVNDVDSPLRNPRAPPEPPVIQFIPATPSGLTPAAEKMKMLGNYFEETPEKRPSVLKRAFSVRKSDADDAARSRGFLTRTFSLSRNLRKGNVDNSQRPALYRYPTDDSIPDEGRLHPHWRPLSSQWNPATDEDWVHDIDNGDEDAAYRYPPVDNRPSARRPSLSSRMKRTFAILPITDDAHYTSPDGRAPERRTIKRTPSGNLRVMRYRDSLSSMRWGRRSSEEGRPSTAPGSSSSTAPGSSSSAKPSRRTWGVEKRFDAQGRRFFPGWQDKLESYSLQGLGRRLSERKRQKRSQELRSKISGPREVRDGVGEVIKRNSYKGPSYQASPHFNSVSNTGMAVQQQQYTRQRKQQQGPRGFERTPTIQAQV</sequence>